<evidence type="ECO:0000313" key="3">
    <source>
        <dbReference type="Proteomes" id="UP000693892"/>
    </source>
</evidence>
<gene>
    <name evidence="2" type="ORF">LEUCIP111803_01901</name>
</gene>
<dbReference type="PANTHER" id="PTHR33570:SF2">
    <property type="entry name" value="CARBOXYMUCONOLACTONE DECARBOXYLASE-LIKE DOMAIN-CONTAINING PROTEIN"/>
    <property type="match status" value="1"/>
</dbReference>
<reference evidence="2" key="1">
    <citation type="submission" date="2021-06" db="EMBL/GenBank/DDBJ databases">
        <authorList>
            <person name="Criscuolo A."/>
        </authorList>
    </citation>
    <scope>NUCLEOTIDE SEQUENCE</scope>
    <source>
        <strain evidence="2">CIP111803</strain>
    </source>
</reference>
<proteinExistence type="predicted"/>
<comment type="caution">
    <text evidence="2">The sequence shown here is derived from an EMBL/GenBank/DDBJ whole genome shotgun (WGS) entry which is preliminary data.</text>
</comment>
<dbReference type="Pfam" id="PF02627">
    <property type="entry name" value="CMD"/>
    <property type="match status" value="1"/>
</dbReference>
<dbReference type="Proteomes" id="UP000693892">
    <property type="component" value="Unassembled WGS sequence"/>
</dbReference>
<dbReference type="EMBL" id="CAJVAP010000022">
    <property type="protein sequence ID" value="CAG7615646.1"/>
    <property type="molecule type" value="Genomic_DNA"/>
</dbReference>
<dbReference type="InterPro" id="IPR052512">
    <property type="entry name" value="4CMD/NDH-1_regulator"/>
</dbReference>
<dbReference type="GO" id="GO:0051920">
    <property type="term" value="F:peroxiredoxin activity"/>
    <property type="evidence" value="ECO:0007669"/>
    <property type="project" value="InterPro"/>
</dbReference>
<sequence length="160" mass="17057">MRPQELSADGLAVRRQVLGDAYVDGATGPDDLISTGFQPLVTNYCWDEIWTDETLSLRERSIIVLAITGALGRMEEFRIHTQGAINNGLDEAELLALVKQIAVYAGIPAGVSGHKVMREVVAQHRERTAADASDTDTVAAGPAVADAVSAEAVRESANAR</sequence>
<evidence type="ECO:0000313" key="2">
    <source>
        <dbReference type="EMBL" id="CAG7615646.1"/>
    </source>
</evidence>
<evidence type="ECO:0000259" key="1">
    <source>
        <dbReference type="Pfam" id="PF02627"/>
    </source>
</evidence>
<name>A0A916K0M9_9MICO</name>
<accession>A0A916K0M9</accession>
<dbReference type="RefSeq" id="WP_218115804.1">
    <property type="nucleotide sequence ID" value="NZ_CAJVAP010000022.1"/>
</dbReference>
<protein>
    <recommendedName>
        <fullName evidence="1">Carboxymuconolactone decarboxylase-like domain-containing protein</fullName>
    </recommendedName>
</protein>
<dbReference type="PANTHER" id="PTHR33570">
    <property type="entry name" value="4-CARBOXYMUCONOLACTONE DECARBOXYLASE FAMILY PROTEIN"/>
    <property type="match status" value="1"/>
</dbReference>
<organism evidence="2 3">
    <name type="scientific">Leucobacter soli</name>
    <dbReference type="NCBI Taxonomy" id="2812850"/>
    <lineage>
        <taxon>Bacteria</taxon>
        <taxon>Bacillati</taxon>
        <taxon>Actinomycetota</taxon>
        <taxon>Actinomycetes</taxon>
        <taxon>Micrococcales</taxon>
        <taxon>Microbacteriaceae</taxon>
        <taxon>Leucobacter</taxon>
    </lineage>
</organism>
<feature type="domain" description="Carboxymuconolactone decarboxylase-like" evidence="1">
    <location>
        <begin position="37"/>
        <end position="110"/>
    </location>
</feature>
<dbReference type="AlphaFoldDB" id="A0A916K0M9"/>
<dbReference type="InterPro" id="IPR003779">
    <property type="entry name" value="CMD-like"/>
</dbReference>
<keyword evidence="3" id="KW-1185">Reference proteome</keyword>